<keyword evidence="2" id="KW-0732">Signal</keyword>
<evidence type="ECO:0000256" key="1">
    <source>
        <dbReference type="SAM" id="MobiDB-lite"/>
    </source>
</evidence>
<feature type="compositionally biased region" description="Basic and acidic residues" evidence="1">
    <location>
        <begin position="73"/>
        <end position="88"/>
    </location>
</feature>
<feature type="compositionally biased region" description="Polar residues" evidence="1">
    <location>
        <begin position="743"/>
        <end position="753"/>
    </location>
</feature>
<evidence type="ECO:0000313" key="3">
    <source>
        <dbReference type="EMBL" id="CEM09603.1"/>
    </source>
</evidence>
<protein>
    <recommendedName>
        <fullName evidence="4">Plastid lipid-associated protein/fibrillin conserved domain-containing protein</fullName>
    </recommendedName>
</protein>
<feature type="region of interest" description="Disordered" evidence="1">
    <location>
        <begin position="64"/>
        <end position="127"/>
    </location>
</feature>
<gene>
    <name evidence="3" type="ORF">Cvel_15908</name>
</gene>
<feature type="signal peptide" evidence="2">
    <location>
        <begin position="1"/>
        <end position="18"/>
    </location>
</feature>
<feature type="region of interest" description="Disordered" evidence="1">
    <location>
        <begin position="739"/>
        <end position="775"/>
    </location>
</feature>
<feature type="compositionally biased region" description="Basic and acidic residues" evidence="1">
    <location>
        <begin position="757"/>
        <end position="766"/>
    </location>
</feature>
<organism evidence="3">
    <name type="scientific">Chromera velia CCMP2878</name>
    <dbReference type="NCBI Taxonomy" id="1169474"/>
    <lineage>
        <taxon>Eukaryota</taxon>
        <taxon>Sar</taxon>
        <taxon>Alveolata</taxon>
        <taxon>Colpodellida</taxon>
        <taxon>Chromeraceae</taxon>
        <taxon>Chromera</taxon>
    </lineage>
</organism>
<proteinExistence type="predicted"/>
<reference evidence="3" key="1">
    <citation type="submission" date="2014-11" db="EMBL/GenBank/DDBJ databases">
        <authorList>
            <person name="Otto D Thomas"/>
            <person name="Naeem Raeece"/>
        </authorList>
    </citation>
    <scope>NUCLEOTIDE SEQUENCE</scope>
</reference>
<evidence type="ECO:0008006" key="4">
    <source>
        <dbReference type="Google" id="ProtNLM"/>
    </source>
</evidence>
<feature type="region of interest" description="Disordered" evidence="1">
    <location>
        <begin position="312"/>
        <end position="369"/>
    </location>
</feature>
<name>A0A0G4FAL4_9ALVE</name>
<evidence type="ECO:0000256" key="2">
    <source>
        <dbReference type="SAM" id="SignalP"/>
    </source>
</evidence>
<accession>A0A0G4FAL4</accession>
<feature type="chain" id="PRO_5005189004" description="Plastid lipid-associated protein/fibrillin conserved domain-containing protein" evidence="2">
    <location>
        <begin position="19"/>
        <end position="775"/>
    </location>
</feature>
<dbReference type="AlphaFoldDB" id="A0A0G4FAL4"/>
<sequence length="775" mass="85998">MFLTASLLSLSTATLCVAFCPGGQCGFALSRPHSSFLASVSPPSYRRRSRGAFALSAEDRSGAAELLQTEEDVSVKEPAGSRKTREGDGPSQTETGETGREKAGLLETSTEESRVTQKRSAGKQRATDDALLDAFQGIEVKPPEEEERVVVGAEGEWASMYEEEARELLASSLSFDGKGQQAKSSGFEAEDYWGDLDEETDAESVTDRWTRLLTKRVIAKRKGKRIDERDTYWSGVFATLLQKAEQESFVPAVTGGQGEGEGGVRGVSFFQFLELPPVQSLIESKLTDEVELWSLWERAVVSEEDLLAFSVDRGVGGGQRPEKAEEEADSDDDYEWVEVDEDDEDEEAEKEREEEETEEEEDIDDYVPPPCISTLPQFVSVGFLFDDLARALGSASDLVAETEEGKKRGGGKDEESTGGLIKVLVERLEQSKREEEESRYIRWIPFLGGKRRAGLTSEKAKVSAMFDASIKRIQADRTKEGGGEAGVAMLLAAELTEKKMKAEQANQRISKEMILKDIPPKTALNSMLKQVSDSGLVCPPSAEEVLNGLCKDLVRQPDNLIYRGKSKMVEALAGNWTMVFTSSENARFHKAVTGLVKNIPTSRFRNLRLELKSLYDGQLLEMCFHEDLRSVIAEIHGTWDIVLSTSSQNTNAVMQLRLNMKKCKYGFVDTPVKYWSTLAGWRILEFLYVDPELLALSFLSEDSMVVFKKIKEKDQQRPLGAAGEDAKDQLVGFFRELMPETTRGGSSSPSPMQGETGGRELERSLEEQFPPQPQR</sequence>
<feature type="compositionally biased region" description="Acidic residues" evidence="1">
    <location>
        <begin position="324"/>
        <end position="365"/>
    </location>
</feature>
<dbReference type="EMBL" id="CDMZ01000224">
    <property type="protein sequence ID" value="CEM09603.1"/>
    <property type="molecule type" value="Genomic_DNA"/>
</dbReference>
<dbReference type="VEuPathDB" id="CryptoDB:Cvel_15908"/>